<reference evidence="1" key="1">
    <citation type="submission" date="2021-01" db="EMBL/GenBank/DDBJ databases">
        <authorList>
            <person name="Sun Q."/>
        </authorList>
    </citation>
    <scope>NUCLEOTIDE SEQUENCE</scope>
    <source>
        <strain evidence="1">YIM B02566</strain>
    </source>
</reference>
<dbReference type="EMBL" id="JAENHL010000007">
    <property type="protein sequence ID" value="MBK1868599.1"/>
    <property type="molecule type" value="Genomic_DNA"/>
</dbReference>
<organism evidence="1 2">
    <name type="scientific">Taklimakanibacter albus</name>
    <dbReference type="NCBI Taxonomy" id="2800327"/>
    <lineage>
        <taxon>Bacteria</taxon>
        <taxon>Pseudomonadati</taxon>
        <taxon>Pseudomonadota</taxon>
        <taxon>Alphaproteobacteria</taxon>
        <taxon>Hyphomicrobiales</taxon>
        <taxon>Aestuariivirgaceae</taxon>
        <taxon>Taklimakanibacter</taxon>
    </lineage>
</organism>
<proteinExistence type="predicted"/>
<gene>
    <name evidence="1" type="ORF">JHL16_19750</name>
</gene>
<comment type="caution">
    <text evidence="1">The sequence shown here is derived from an EMBL/GenBank/DDBJ whole genome shotgun (WGS) entry which is preliminary data.</text>
</comment>
<accession>A0ACC5R7I7</accession>
<evidence type="ECO:0000313" key="2">
    <source>
        <dbReference type="Proteomes" id="UP000616151"/>
    </source>
</evidence>
<protein>
    <submittedName>
        <fullName evidence="1">GlxA family transcriptional regulator</fullName>
    </submittedName>
</protein>
<dbReference type="Proteomes" id="UP000616151">
    <property type="component" value="Unassembled WGS sequence"/>
</dbReference>
<keyword evidence="2" id="KW-1185">Reference proteome</keyword>
<evidence type="ECO:0000313" key="1">
    <source>
        <dbReference type="EMBL" id="MBK1868599.1"/>
    </source>
</evidence>
<sequence>MASASEVLPQTIGFLVIPGLALMSYASAIEPLRAANHFVGRELYRWVHITHKEPIVTSSCGATLPCSARVGDDLDLDLLLVCAGGNPAQFTHRPTLAWLRRLAQRGVRMGGVSGGPFILARAGIMAGHRMTIHWEHAQAFAEEFPDLSLSRARYVIDRNRVTCAGGVAPLDMMHALIAERHGTALAMRTSDWFLHTDIHPGGGPQRTSVGERYGIHRRELIAALELMQNNLSEPLDRDTVAKSIGLSTRQLDRLFARYLGKSFTDHYRGLRVEAAGELLRHSALTITEIAIACGFANASHFSTCYKAETGMSPRAERG</sequence>
<name>A0ACC5R7I7_9HYPH</name>